<dbReference type="InterPro" id="IPR035994">
    <property type="entry name" value="Nucleoside_phosphorylase_sf"/>
</dbReference>
<dbReference type="GO" id="GO:0009116">
    <property type="term" value="P:nucleoside metabolic process"/>
    <property type="evidence" value="ECO:0007669"/>
    <property type="project" value="InterPro"/>
</dbReference>
<evidence type="ECO:0000256" key="1">
    <source>
        <dbReference type="PIRNR" id="PIRNR013171"/>
    </source>
</evidence>
<name>G8YQ04_PICSO</name>
<dbReference type="GO" id="GO:0005783">
    <property type="term" value="C:endoplasmic reticulum"/>
    <property type="evidence" value="ECO:0007669"/>
    <property type="project" value="TreeGrafter"/>
</dbReference>
<dbReference type="PANTHER" id="PTHR38643:SF1">
    <property type="entry name" value="PURINE NUCLEOSIDE PERMEASE C285.05-RELATED"/>
    <property type="match status" value="1"/>
</dbReference>
<keyword evidence="2" id="KW-0732">Signal</keyword>
<keyword evidence="1" id="KW-0813">Transport</keyword>
<gene>
    <name evidence="3" type="primary">Piso0_000768</name>
    <name evidence="3" type="ORF">GNLVRS01_PISO0D03699g</name>
</gene>
<dbReference type="HOGENOM" id="CLU_031475_0_1_1"/>
<dbReference type="GO" id="GO:0055085">
    <property type="term" value="P:transmembrane transport"/>
    <property type="evidence" value="ECO:0007669"/>
    <property type="project" value="InterPro"/>
</dbReference>
<organism evidence="3 4">
    <name type="scientific">Pichia sorbitophila (strain ATCC MYA-4447 / BCRC 22081 / CBS 7064 / NBRC 10061 / NRRL Y-12695)</name>
    <name type="common">Hybrid yeast</name>
    <dbReference type="NCBI Taxonomy" id="559304"/>
    <lineage>
        <taxon>Eukaryota</taxon>
        <taxon>Fungi</taxon>
        <taxon>Dikarya</taxon>
        <taxon>Ascomycota</taxon>
        <taxon>Saccharomycotina</taxon>
        <taxon>Pichiomycetes</taxon>
        <taxon>Debaryomycetaceae</taxon>
        <taxon>Millerozyma</taxon>
    </lineage>
</organism>
<dbReference type="InterPro" id="IPR009486">
    <property type="entry name" value="Pur_nuclsid_perm"/>
</dbReference>
<dbReference type="OMA" id="WAHYLVE"/>
<comment type="function">
    <text evidence="1">Nucleoside permease that transports adenosine and guanosine.</text>
</comment>
<feature type="signal peptide" evidence="2">
    <location>
        <begin position="1"/>
        <end position="16"/>
    </location>
</feature>
<dbReference type="Proteomes" id="UP000005222">
    <property type="component" value="Chromosome D"/>
</dbReference>
<dbReference type="GO" id="GO:0003824">
    <property type="term" value="F:catalytic activity"/>
    <property type="evidence" value="ECO:0007669"/>
    <property type="project" value="InterPro"/>
</dbReference>
<proteinExistence type="inferred from homology"/>
<dbReference type="InParanoid" id="G8YQ04"/>
<dbReference type="eggNOG" id="ENOG502QQPU">
    <property type="taxonomic scope" value="Eukaryota"/>
</dbReference>
<dbReference type="PANTHER" id="PTHR38643">
    <property type="entry name" value="PURINE NUCLEOSIDE PERMEASE C285.05-RELATED"/>
    <property type="match status" value="1"/>
</dbReference>
<dbReference type="STRING" id="559304.G8YQ04"/>
<dbReference type="Pfam" id="PF06516">
    <property type="entry name" value="NUP"/>
    <property type="match status" value="1"/>
</dbReference>
<evidence type="ECO:0000313" key="3">
    <source>
        <dbReference type="EMBL" id="CCE78739.1"/>
    </source>
</evidence>
<dbReference type="EMBL" id="FO082056">
    <property type="protein sequence ID" value="CCE78739.1"/>
    <property type="molecule type" value="Genomic_DNA"/>
</dbReference>
<dbReference type="SUPFAM" id="SSF53167">
    <property type="entry name" value="Purine and uridine phosphorylases"/>
    <property type="match status" value="1"/>
</dbReference>
<dbReference type="AlphaFoldDB" id="G8YQ04"/>
<comment type="similarity">
    <text evidence="1">Belongs to the NUP family.</text>
</comment>
<feature type="chain" id="PRO_5003519168" evidence="2">
    <location>
        <begin position="17"/>
        <end position="395"/>
    </location>
</feature>
<dbReference type="Gene3D" id="3.40.50.1580">
    <property type="entry name" value="Nucleoside phosphorylase domain"/>
    <property type="match status" value="1"/>
</dbReference>
<accession>G8YQ04</accession>
<keyword evidence="4" id="KW-1185">Reference proteome</keyword>
<protein>
    <submittedName>
        <fullName evidence="3">Piso0_000768 protein</fullName>
    </submittedName>
</protein>
<reference evidence="3 4" key="1">
    <citation type="journal article" date="2012" name="G3 (Bethesda)">
        <title>Pichia sorbitophila, an interspecies yeast hybrid reveals early steps of genome resolution following polyploidization.</title>
        <authorList>
            <person name="Leh Louis V."/>
            <person name="Despons L."/>
            <person name="Friedrich A."/>
            <person name="Martin T."/>
            <person name="Durrens P."/>
            <person name="Casaregola S."/>
            <person name="Neuveglise C."/>
            <person name="Fairhead C."/>
            <person name="Marck C."/>
            <person name="Cruz J.A."/>
            <person name="Straub M.L."/>
            <person name="Kugler V."/>
            <person name="Sacerdot C."/>
            <person name="Uzunov Z."/>
            <person name="Thierry A."/>
            <person name="Weiss S."/>
            <person name="Bleykasten C."/>
            <person name="De Montigny J."/>
            <person name="Jacques N."/>
            <person name="Jung P."/>
            <person name="Lemaire M."/>
            <person name="Mallet S."/>
            <person name="Morel G."/>
            <person name="Richard G.F."/>
            <person name="Sarkar A."/>
            <person name="Savel G."/>
            <person name="Schacherer J."/>
            <person name="Seret M.L."/>
            <person name="Talla E."/>
            <person name="Samson G."/>
            <person name="Jubin C."/>
            <person name="Poulain J."/>
            <person name="Vacherie B."/>
            <person name="Barbe V."/>
            <person name="Pelletier E."/>
            <person name="Sherman D.J."/>
            <person name="Westhof E."/>
            <person name="Weissenbach J."/>
            <person name="Baret P.V."/>
            <person name="Wincker P."/>
            <person name="Gaillardin C."/>
            <person name="Dujon B."/>
            <person name="Souciet J.L."/>
        </authorList>
    </citation>
    <scope>NUCLEOTIDE SEQUENCE [LARGE SCALE GENOMIC DNA]</scope>
    <source>
        <strain evidence="4">ATCC MYA-4447 / BCRC 22081 / CBS 7064 / NBRC 10061 / NRRL Y-12695</strain>
    </source>
</reference>
<evidence type="ECO:0000313" key="4">
    <source>
        <dbReference type="Proteomes" id="UP000005222"/>
    </source>
</evidence>
<evidence type="ECO:0000256" key="2">
    <source>
        <dbReference type="SAM" id="SignalP"/>
    </source>
</evidence>
<dbReference type="OrthoDB" id="2331083at2759"/>
<sequence>MNFLLLIPFLLGICLSSPIRTDKRDGVYSPNTTADSMEAGYGKPYAVFRPQVFIVSLFELEREPWVKTLDFKHNITIPGLSPLYPEIYCTTNYTICHVTTGEGEINAASTITALGLSPLFDLSKTYWLVAGIAGGVPEHTTIGGVTFAKYAVQAGLAYEIDWREIEGTNPEWNSSYFALGTKNPSSYPVNIYGTEVFELNENLRDRALELASKAKLDNGTHQNAKYRALYPQKAAKSLPAVAACDVLTSDVYFTGNYLSDYFANYSRIITNNTAKYCTSAQEDNASLEAFVRLDKFGLADYKRIVVMRTVSDFVTPPPSMANNTVEFFTNNTQGGIEASLNNLVHAGLPFVHDILEKWDAVYKEGKKYQPKNYIGDFFRTLGGKPDFGSPHYQIA</sequence>
<dbReference type="PIRSF" id="PIRSF013171">
    <property type="entry name" value="Pur_nuclsid_perm"/>
    <property type="match status" value="1"/>
</dbReference>